<dbReference type="OrthoDB" id="9814760at2"/>
<organism evidence="2 3">
    <name type="scientific">Lacimicrobium alkaliphilum</name>
    <dbReference type="NCBI Taxonomy" id="1526571"/>
    <lineage>
        <taxon>Bacteria</taxon>
        <taxon>Pseudomonadati</taxon>
        <taxon>Pseudomonadota</taxon>
        <taxon>Gammaproteobacteria</taxon>
        <taxon>Alteromonadales</taxon>
        <taxon>Alteromonadaceae</taxon>
        <taxon>Lacimicrobium</taxon>
    </lineage>
</organism>
<dbReference type="EMBL" id="CP013650">
    <property type="protein sequence ID" value="ALS98247.1"/>
    <property type="molecule type" value="Genomic_DNA"/>
</dbReference>
<evidence type="ECO:0000313" key="3">
    <source>
        <dbReference type="Proteomes" id="UP000068447"/>
    </source>
</evidence>
<proteinExistence type="predicted"/>
<dbReference type="PANTHER" id="PTHR33428">
    <property type="entry name" value="CHLOROPHYLLASE-2, CHLOROPLASTIC"/>
    <property type="match status" value="1"/>
</dbReference>
<protein>
    <recommendedName>
        <fullName evidence="4">Alpha/beta hydrolase</fullName>
    </recommendedName>
</protein>
<keyword evidence="1" id="KW-0732">Signal</keyword>
<evidence type="ECO:0000256" key="1">
    <source>
        <dbReference type="SAM" id="SignalP"/>
    </source>
</evidence>
<evidence type="ECO:0008006" key="4">
    <source>
        <dbReference type="Google" id="ProtNLM"/>
    </source>
</evidence>
<dbReference type="PANTHER" id="PTHR33428:SF14">
    <property type="entry name" value="CARBOXYLESTERASE TYPE B DOMAIN-CONTAINING PROTEIN"/>
    <property type="match status" value="1"/>
</dbReference>
<dbReference type="STRING" id="1526571.AT746_08290"/>
<dbReference type="AlphaFoldDB" id="A0A0U2ZGW9"/>
<gene>
    <name evidence="2" type="ORF">AT746_08290</name>
</gene>
<accession>A0A0U2ZGW9</accession>
<dbReference type="InterPro" id="IPR029058">
    <property type="entry name" value="AB_hydrolase_fold"/>
</dbReference>
<reference evidence="2 3" key="1">
    <citation type="submission" date="2015-12" db="EMBL/GenBank/DDBJ databases">
        <title>Complete genome of Lacimicrobium alkaliphilum KCTC 32984.</title>
        <authorList>
            <person name="Kim S.-G."/>
            <person name="Lee Y.-J."/>
        </authorList>
    </citation>
    <scope>NUCLEOTIDE SEQUENCE [LARGE SCALE GENOMIC DNA]</scope>
    <source>
        <strain evidence="2 3">YelD216</strain>
    </source>
</reference>
<evidence type="ECO:0000313" key="2">
    <source>
        <dbReference type="EMBL" id="ALS98247.1"/>
    </source>
</evidence>
<dbReference type="Gene3D" id="3.40.50.1820">
    <property type="entry name" value="alpha/beta hydrolase"/>
    <property type="match status" value="1"/>
</dbReference>
<keyword evidence="3" id="KW-1185">Reference proteome</keyword>
<feature type="chain" id="PRO_5006835436" description="Alpha/beta hydrolase" evidence="1">
    <location>
        <begin position="21"/>
        <end position="248"/>
    </location>
</feature>
<feature type="signal peptide" evidence="1">
    <location>
        <begin position="1"/>
        <end position="20"/>
    </location>
</feature>
<name>A0A0U2ZGW9_9ALTE</name>
<dbReference type="ESTHER" id="9alte-a0a0u2zgw9">
    <property type="family name" value="Chlorophyllase"/>
</dbReference>
<dbReference type="SUPFAM" id="SSF53474">
    <property type="entry name" value="alpha/beta-Hydrolases"/>
    <property type="match status" value="1"/>
</dbReference>
<dbReference type="KEGG" id="lal:AT746_08290"/>
<sequence>MKYLSGVLLLIAITAGSANAEVIYDQSREREIPVEISYPGDPAGCTPDTQCPVAFLSAGYGVPHTAYSFLVKQLNEQGYMVVAVGHELPGDPPLSVQGDLYQTRSENWSRGANTLAFLQKTLQSRYPSYDFNALLLVGHSNGGDISAWLANENKAYVKTVISLDHRRVPLPRNKDIGVLSIRASDFSADKGVLPSEQEQQHYGSCVVRIPQAKHNDMSDYGPPWLKERILSLVTSYLTGQPCSQIQQR</sequence>
<dbReference type="Proteomes" id="UP000068447">
    <property type="component" value="Chromosome"/>
</dbReference>